<dbReference type="AlphaFoldDB" id="A0A177AX51"/>
<dbReference type="EMBL" id="LWCA01000892">
    <property type="protein sequence ID" value="OAF66565.1"/>
    <property type="molecule type" value="Genomic_DNA"/>
</dbReference>
<protein>
    <recommendedName>
        <fullName evidence="3">PiggyBac transposable element-derived protein domain-containing protein</fullName>
    </recommendedName>
</protein>
<reference evidence="1 2" key="1">
    <citation type="submission" date="2016-04" db="EMBL/GenBank/DDBJ databases">
        <title>The genome of Intoshia linei affirms orthonectids as highly simplified spiralians.</title>
        <authorList>
            <person name="Mikhailov K.V."/>
            <person name="Slusarev G.S."/>
            <person name="Nikitin M.A."/>
            <person name="Logacheva M.D."/>
            <person name="Penin A."/>
            <person name="Aleoshin V."/>
            <person name="Panchin Y.V."/>
        </authorList>
    </citation>
    <scope>NUCLEOTIDE SEQUENCE [LARGE SCALE GENOMIC DNA]</scope>
    <source>
        <strain evidence="1">Intl2013</strain>
        <tissue evidence="1">Whole animal</tissue>
    </source>
</reference>
<accession>A0A177AX51</accession>
<comment type="caution">
    <text evidence="1">The sequence shown here is derived from an EMBL/GenBank/DDBJ whole genome shotgun (WGS) entry which is preliminary data.</text>
</comment>
<evidence type="ECO:0000313" key="1">
    <source>
        <dbReference type="EMBL" id="OAF66565.1"/>
    </source>
</evidence>
<dbReference type="Proteomes" id="UP000078046">
    <property type="component" value="Unassembled WGS sequence"/>
</dbReference>
<name>A0A177AX51_9BILA</name>
<dbReference type="OrthoDB" id="8300647at2759"/>
<evidence type="ECO:0008006" key="3">
    <source>
        <dbReference type="Google" id="ProtNLM"/>
    </source>
</evidence>
<proteinExistence type="predicted"/>
<gene>
    <name evidence="1" type="ORF">A3Q56_05707</name>
</gene>
<sequence>MDHINDGSILFCRWKDNALVTVGSNCKGVIILNKVGGGVDNLNRKK</sequence>
<evidence type="ECO:0000313" key="2">
    <source>
        <dbReference type="Proteomes" id="UP000078046"/>
    </source>
</evidence>
<organism evidence="1 2">
    <name type="scientific">Intoshia linei</name>
    <dbReference type="NCBI Taxonomy" id="1819745"/>
    <lineage>
        <taxon>Eukaryota</taxon>
        <taxon>Metazoa</taxon>
        <taxon>Spiralia</taxon>
        <taxon>Lophotrochozoa</taxon>
        <taxon>Mesozoa</taxon>
        <taxon>Orthonectida</taxon>
        <taxon>Rhopaluridae</taxon>
        <taxon>Intoshia</taxon>
    </lineage>
</organism>
<keyword evidence="2" id="KW-1185">Reference proteome</keyword>